<organism evidence="2 3">
    <name type="scientific">Clostridium aestuarii</name>
    <dbReference type="NCBI Taxonomy" id="338193"/>
    <lineage>
        <taxon>Bacteria</taxon>
        <taxon>Bacillati</taxon>
        <taxon>Bacillota</taxon>
        <taxon>Clostridia</taxon>
        <taxon>Eubacteriales</taxon>
        <taxon>Clostridiaceae</taxon>
        <taxon>Clostridium</taxon>
    </lineage>
</organism>
<proteinExistence type="predicted"/>
<evidence type="ECO:0000256" key="1">
    <source>
        <dbReference type="SAM" id="Phobius"/>
    </source>
</evidence>
<name>A0ABT4D1M9_9CLOT</name>
<protein>
    <recommendedName>
        <fullName evidence="4">Lipoprotein</fullName>
    </recommendedName>
</protein>
<dbReference type="EMBL" id="JAPQER010000005">
    <property type="protein sequence ID" value="MCY6485136.1"/>
    <property type="molecule type" value="Genomic_DNA"/>
</dbReference>
<sequence length="219" mass="25857">MKVFPMLISEQFIIPIISASAIILGSLIGALCSWLTTKYCTYKNIEVENKIVEDNRKYEKEDKINKFYENVNIIRLDICTAMFQSIRTLKCFDQKKIINKYPIPINKEYSKMVAALSSEFDLKEMSYIYQLYGIIEVLNEHIKDLSYGDKDGCNLIKKDCELFLKKLYGENYPRILNYDIDKLSYKELYNNEFIKIGYKNTLKKLDEIVCIDKYEESRK</sequence>
<comment type="caution">
    <text evidence="2">The sequence shown here is derived from an EMBL/GenBank/DDBJ whole genome shotgun (WGS) entry which is preliminary data.</text>
</comment>
<keyword evidence="3" id="KW-1185">Reference proteome</keyword>
<evidence type="ECO:0000313" key="3">
    <source>
        <dbReference type="Proteomes" id="UP001078443"/>
    </source>
</evidence>
<reference evidence="2" key="1">
    <citation type="submission" date="2022-12" db="EMBL/GenBank/DDBJ databases">
        <authorList>
            <person name="Wang J."/>
        </authorList>
    </citation>
    <scope>NUCLEOTIDE SEQUENCE</scope>
    <source>
        <strain evidence="2">HY-45-18</strain>
    </source>
</reference>
<gene>
    <name evidence="2" type="ORF">OW763_12385</name>
</gene>
<keyword evidence="1" id="KW-0812">Transmembrane</keyword>
<dbReference type="RefSeq" id="WP_268041454.1">
    <property type="nucleotide sequence ID" value="NZ_JAPQER010000005.1"/>
</dbReference>
<feature type="transmembrane region" description="Helical" evidence="1">
    <location>
        <begin position="12"/>
        <end position="36"/>
    </location>
</feature>
<keyword evidence="1" id="KW-0472">Membrane</keyword>
<evidence type="ECO:0008006" key="4">
    <source>
        <dbReference type="Google" id="ProtNLM"/>
    </source>
</evidence>
<dbReference type="Proteomes" id="UP001078443">
    <property type="component" value="Unassembled WGS sequence"/>
</dbReference>
<evidence type="ECO:0000313" key="2">
    <source>
        <dbReference type="EMBL" id="MCY6485136.1"/>
    </source>
</evidence>
<accession>A0ABT4D1M9</accession>
<keyword evidence="1" id="KW-1133">Transmembrane helix</keyword>